<dbReference type="Gene3D" id="6.10.10.120">
    <property type="entry name" value="Antitoxin ParD1-like"/>
    <property type="match status" value="1"/>
</dbReference>
<dbReference type="InterPro" id="IPR022789">
    <property type="entry name" value="ParD"/>
</dbReference>
<reference evidence="1" key="1">
    <citation type="submission" date="2024-07" db="EMBL/GenBank/DDBJ databases">
        <authorList>
            <person name="Kim Y.J."/>
            <person name="Jeong J.Y."/>
        </authorList>
    </citation>
    <scope>NUCLEOTIDE SEQUENCE</scope>
    <source>
        <strain evidence="1">GIHE-MW2</strain>
    </source>
</reference>
<organism evidence="1">
    <name type="scientific">Planktothricoides raciborskii GIHE-MW2</name>
    <dbReference type="NCBI Taxonomy" id="2792601"/>
    <lineage>
        <taxon>Bacteria</taxon>
        <taxon>Bacillati</taxon>
        <taxon>Cyanobacteriota</taxon>
        <taxon>Cyanophyceae</taxon>
        <taxon>Oscillatoriophycideae</taxon>
        <taxon>Oscillatoriales</taxon>
        <taxon>Oscillatoriaceae</taxon>
        <taxon>Planktothricoides</taxon>
    </lineage>
</organism>
<accession>A0AAU8JGX5</accession>
<dbReference type="InterPro" id="IPR038296">
    <property type="entry name" value="ParD_sf"/>
</dbReference>
<proteinExistence type="predicted"/>
<dbReference type="RefSeq" id="WP_054466721.1">
    <property type="nucleotide sequence ID" value="NZ_CP159837.1"/>
</dbReference>
<evidence type="ECO:0000313" key="1">
    <source>
        <dbReference type="EMBL" id="XCM38458.1"/>
    </source>
</evidence>
<gene>
    <name evidence="1" type="ORF">ABWT76_001309</name>
</gene>
<sequence>MQIVLKPEEASFVQTQIANGKYQTAEEVMSQALALLQRQQDYEQWLIETRQKVEVGIAALERGEAIDGDVAIAQLRERLHNRG</sequence>
<dbReference type="Pfam" id="PF03693">
    <property type="entry name" value="ParD_antitoxin"/>
    <property type="match status" value="1"/>
</dbReference>
<dbReference type="AlphaFoldDB" id="A0AAU8JGX5"/>
<dbReference type="EMBL" id="CP159837">
    <property type="protein sequence ID" value="XCM38458.1"/>
    <property type="molecule type" value="Genomic_DNA"/>
</dbReference>
<name>A0AAU8JGX5_9CYAN</name>
<protein>
    <submittedName>
        <fullName evidence="1">Type II toxin-antitoxin system ParD family antitoxin</fullName>
    </submittedName>
</protein>